<accession>A0ABQ2K4F4</accession>
<dbReference type="Gene3D" id="2.60.120.10">
    <property type="entry name" value="Jelly Rolls"/>
    <property type="match status" value="1"/>
</dbReference>
<dbReference type="SUPFAM" id="SSF51206">
    <property type="entry name" value="cAMP-binding domain-like"/>
    <property type="match status" value="1"/>
</dbReference>
<dbReference type="Pfam" id="PF00027">
    <property type="entry name" value="cNMP_binding"/>
    <property type="match status" value="1"/>
</dbReference>
<dbReference type="PANTHER" id="PTHR24567">
    <property type="entry name" value="CRP FAMILY TRANSCRIPTIONAL REGULATORY PROTEIN"/>
    <property type="match status" value="1"/>
</dbReference>
<reference evidence="3" key="1">
    <citation type="journal article" date="2019" name="Int. J. Syst. Evol. Microbiol.">
        <title>The Global Catalogue of Microorganisms (GCM) 10K type strain sequencing project: providing services to taxonomists for standard genome sequencing and annotation.</title>
        <authorList>
            <consortium name="The Broad Institute Genomics Platform"/>
            <consortium name="The Broad Institute Genome Sequencing Center for Infectious Disease"/>
            <person name="Wu L."/>
            <person name="Ma J."/>
        </authorList>
    </citation>
    <scope>NUCLEOTIDE SEQUENCE [LARGE SCALE GENOMIC DNA]</scope>
    <source>
        <strain evidence="3">CGMCC 1.6784</strain>
    </source>
</reference>
<name>A0ABQ2K4F4_9SPHN</name>
<evidence type="ECO:0000313" key="2">
    <source>
        <dbReference type="EMBL" id="GGN61985.1"/>
    </source>
</evidence>
<dbReference type="CDD" id="cd00038">
    <property type="entry name" value="CAP_ED"/>
    <property type="match status" value="1"/>
</dbReference>
<dbReference type="PANTHER" id="PTHR24567:SF74">
    <property type="entry name" value="HTH-TYPE TRANSCRIPTIONAL REGULATOR ARCR"/>
    <property type="match status" value="1"/>
</dbReference>
<protein>
    <recommendedName>
        <fullName evidence="1">Cyclic nucleotide-binding domain-containing protein</fullName>
    </recommendedName>
</protein>
<dbReference type="EMBL" id="BMLK01000041">
    <property type="protein sequence ID" value="GGN61985.1"/>
    <property type="molecule type" value="Genomic_DNA"/>
</dbReference>
<proteinExistence type="predicted"/>
<dbReference type="SMART" id="SM00100">
    <property type="entry name" value="cNMP"/>
    <property type="match status" value="1"/>
</dbReference>
<dbReference type="InterPro" id="IPR018490">
    <property type="entry name" value="cNMP-bd_dom_sf"/>
</dbReference>
<dbReference type="InterPro" id="IPR000595">
    <property type="entry name" value="cNMP-bd_dom"/>
</dbReference>
<dbReference type="InterPro" id="IPR050397">
    <property type="entry name" value="Env_Response_Regulators"/>
</dbReference>
<comment type="caution">
    <text evidence="2">The sequence shown here is derived from an EMBL/GenBank/DDBJ whole genome shotgun (WGS) entry which is preliminary data.</text>
</comment>
<dbReference type="Proteomes" id="UP000605099">
    <property type="component" value="Unassembled WGS sequence"/>
</dbReference>
<dbReference type="PROSITE" id="PS50042">
    <property type="entry name" value="CNMP_BINDING_3"/>
    <property type="match status" value="1"/>
</dbReference>
<feature type="domain" description="Cyclic nucleotide-binding" evidence="1">
    <location>
        <begin position="13"/>
        <end position="113"/>
    </location>
</feature>
<gene>
    <name evidence="2" type="ORF">GCM10011349_45140</name>
</gene>
<evidence type="ECO:0000259" key="1">
    <source>
        <dbReference type="PROSITE" id="PS50042"/>
    </source>
</evidence>
<sequence>METMDQILAKQAFFADFPAAFADLIAGCASNCHFKAGEYLLREGDPADRFFLLREGKVALEIAAPARAPVVLTTLKEGQIVGVSWLTAPYRAEFDARAMEPVRAIAIDAKCLRGKCEADHHLGYEMMKRFLPLVVERLHATRMQILDVYGQR</sequence>
<evidence type="ECO:0000313" key="3">
    <source>
        <dbReference type="Proteomes" id="UP000605099"/>
    </source>
</evidence>
<dbReference type="InterPro" id="IPR014710">
    <property type="entry name" value="RmlC-like_jellyroll"/>
</dbReference>
<keyword evidence="3" id="KW-1185">Reference proteome</keyword>
<organism evidence="2 3">
    <name type="scientific">Novosphingobium indicum</name>
    <dbReference type="NCBI Taxonomy" id="462949"/>
    <lineage>
        <taxon>Bacteria</taxon>
        <taxon>Pseudomonadati</taxon>
        <taxon>Pseudomonadota</taxon>
        <taxon>Alphaproteobacteria</taxon>
        <taxon>Sphingomonadales</taxon>
        <taxon>Sphingomonadaceae</taxon>
        <taxon>Novosphingobium</taxon>
    </lineage>
</organism>